<accession>A0A0D8YAU4</accession>
<evidence type="ECO:0000313" key="3">
    <source>
        <dbReference type="Proteomes" id="UP000053766"/>
    </source>
</evidence>
<keyword evidence="3" id="KW-1185">Reference proteome</keyword>
<dbReference type="AlphaFoldDB" id="A0A0D8YAU4"/>
<feature type="compositionally biased region" description="Basic and acidic residues" evidence="1">
    <location>
        <begin position="78"/>
        <end position="95"/>
    </location>
</feature>
<dbReference type="OrthoDB" id="5858311at2759"/>
<proteinExistence type="predicted"/>
<feature type="region of interest" description="Disordered" evidence="1">
    <location>
        <begin position="1"/>
        <end position="95"/>
    </location>
</feature>
<dbReference type="Proteomes" id="UP000053766">
    <property type="component" value="Unassembled WGS sequence"/>
</dbReference>
<dbReference type="PANTHER" id="PTHR15410">
    <property type="entry name" value="HIRA-INTERACTING PROTEIN 3"/>
    <property type="match status" value="1"/>
</dbReference>
<feature type="compositionally biased region" description="Polar residues" evidence="1">
    <location>
        <begin position="194"/>
        <end position="204"/>
    </location>
</feature>
<feature type="region of interest" description="Disordered" evidence="1">
    <location>
        <begin position="141"/>
        <end position="246"/>
    </location>
</feature>
<feature type="compositionally biased region" description="Basic and acidic residues" evidence="1">
    <location>
        <begin position="179"/>
        <end position="193"/>
    </location>
</feature>
<dbReference type="InterPro" id="IPR037647">
    <property type="entry name" value="HIRIP3"/>
</dbReference>
<evidence type="ECO:0000256" key="1">
    <source>
        <dbReference type="SAM" id="MobiDB-lite"/>
    </source>
</evidence>
<evidence type="ECO:0000313" key="2">
    <source>
        <dbReference type="EMBL" id="KJH53149.1"/>
    </source>
</evidence>
<feature type="compositionally biased region" description="Basic residues" evidence="1">
    <location>
        <begin position="227"/>
        <end position="237"/>
    </location>
</feature>
<name>A0A0D8YAU4_DICVI</name>
<dbReference type="EMBL" id="KN716155">
    <property type="protein sequence ID" value="KJH53149.1"/>
    <property type="molecule type" value="Genomic_DNA"/>
</dbReference>
<reference evidence="3" key="2">
    <citation type="journal article" date="2016" name="Sci. Rep.">
        <title>Dictyocaulus viviparus genome, variome and transcriptome elucidate lungworm biology and support future intervention.</title>
        <authorList>
            <person name="McNulty S.N."/>
            <person name="Strube C."/>
            <person name="Rosa B.A."/>
            <person name="Martin J.C."/>
            <person name="Tyagi R."/>
            <person name="Choi Y.J."/>
            <person name="Wang Q."/>
            <person name="Hallsworth Pepin K."/>
            <person name="Zhang X."/>
            <person name="Ozersky P."/>
            <person name="Wilson R.K."/>
            <person name="Sternberg P.W."/>
            <person name="Gasser R.B."/>
            <person name="Mitreva M."/>
        </authorList>
    </citation>
    <scope>NUCLEOTIDE SEQUENCE [LARGE SCALE GENOMIC DNA]</scope>
    <source>
        <strain evidence="3">HannoverDv2000</strain>
    </source>
</reference>
<feature type="compositionally biased region" description="Basic residues" evidence="1">
    <location>
        <begin position="54"/>
        <end position="63"/>
    </location>
</feature>
<gene>
    <name evidence="2" type="ORF">DICVIV_00647</name>
</gene>
<sequence length="389" mass="44112">MFSSDDDEPLAVIASKAKRGRVHEKKRRETSKKSKRIKNNSDTESISDDDKNVGRVRKKKKQAFKNELDNDEVTYGSTEKDSPTKANEKIAINDEDSRIDSCGGLVVTEEVDGSTLDYIKMDEASPNTPQTCAVVSKNCERPATDHEKVEELNNLSSLDCGEDNVLKEKNESSDSSLEDFNKNQEIRKEKNESSDSSLEGCNKNQEIRKRRRSERTSVTSSDEGSSKKKFSDKKARKQKEQSQDGASIRLTRLKKMVTLAGLRIVYKKFFEGVADNDRSRVKALEKEMERRAPFTMEACKAFKVQKEQEAELAELSKNYIIEIGENQKGRVTRGQRSAALAFKCRGGLVFENTSDEDEEEVEEREHMKQETQNMFKNLRGIVSDDADSD</sequence>
<dbReference type="PANTHER" id="PTHR15410:SF2">
    <property type="entry name" value="HIRA-INTERACTING PROTEIN 3"/>
    <property type="match status" value="1"/>
</dbReference>
<feature type="compositionally biased region" description="Basic residues" evidence="1">
    <location>
        <begin position="16"/>
        <end position="38"/>
    </location>
</feature>
<feature type="compositionally biased region" description="Basic and acidic residues" evidence="1">
    <location>
        <begin position="141"/>
        <end position="151"/>
    </location>
</feature>
<dbReference type="GO" id="GO:0005634">
    <property type="term" value="C:nucleus"/>
    <property type="evidence" value="ECO:0007669"/>
    <property type="project" value="TreeGrafter"/>
</dbReference>
<organism evidence="2 3">
    <name type="scientific">Dictyocaulus viviparus</name>
    <name type="common">Bovine lungworm</name>
    <dbReference type="NCBI Taxonomy" id="29172"/>
    <lineage>
        <taxon>Eukaryota</taxon>
        <taxon>Metazoa</taxon>
        <taxon>Ecdysozoa</taxon>
        <taxon>Nematoda</taxon>
        <taxon>Chromadorea</taxon>
        <taxon>Rhabditida</taxon>
        <taxon>Rhabditina</taxon>
        <taxon>Rhabditomorpha</taxon>
        <taxon>Strongyloidea</taxon>
        <taxon>Metastrongylidae</taxon>
        <taxon>Dictyocaulus</taxon>
    </lineage>
</organism>
<dbReference type="STRING" id="29172.A0A0D8YAU4"/>
<reference evidence="2 3" key="1">
    <citation type="submission" date="2013-11" db="EMBL/GenBank/DDBJ databases">
        <title>Draft genome of the bovine lungworm Dictyocaulus viviparus.</title>
        <authorList>
            <person name="Mitreva M."/>
        </authorList>
    </citation>
    <scope>NUCLEOTIDE SEQUENCE [LARGE SCALE GENOMIC DNA]</scope>
    <source>
        <strain evidence="2 3">HannoverDv2000</strain>
    </source>
</reference>
<protein>
    <submittedName>
        <fullName evidence="2">Uncharacterized protein</fullName>
    </submittedName>
</protein>